<organism evidence="14 15">
    <name type="scientific">Tetrapyrgos nigripes</name>
    <dbReference type="NCBI Taxonomy" id="182062"/>
    <lineage>
        <taxon>Eukaryota</taxon>
        <taxon>Fungi</taxon>
        <taxon>Dikarya</taxon>
        <taxon>Basidiomycota</taxon>
        <taxon>Agaricomycotina</taxon>
        <taxon>Agaricomycetes</taxon>
        <taxon>Agaricomycetidae</taxon>
        <taxon>Agaricales</taxon>
        <taxon>Marasmiineae</taxon>
        <taxon>Marasmiaceae</taxon>
        <taxon>Tetrapyrgos</taxon>
    </lineage>
</organism>
<evidence type="ECO:0000256" key="11">
    <source>
        <dbReference type="RuleBase" id="RU363000"/>
    </source>
</evidence>
<feature type="transmembrane region" description="Helical" evidence="11">
    <location>
        <begin position="47"/>
        <end position="67"/>
    </location>
</feature>
<keyword evidence="5 11" id="KW-0999">Mitochondrion inner membrane</keyword>
<comment type="similarity">
    <text evidence="2 11">Belongs to the MICOS complex subunit Mic60 family.</text>
</comment>
<comment type="caution">
    <text evidence="14">The sequence shown here is derived from an EMBL/GenBank/DDBJ whole genome shotgun (WGS) entry which is preliminary data.</text>
</comment>
<feature type="compositionally biased region" description="Pro residues" evidence="13">
    <location>
        <begin position="251"/>
        <end position="265"/>
    </location>
</feature>
<evidence type="ECO:0000256" key="1">
    <source>
        <dbReference type="ARBA" id="ARBA00004434"/>
    </source>
</evidence>
<dbReference type="GO" id="GO:0061617">
    <property type="term" value="C:MICOS complex"/>
    <property type="evidence" value="ECO:0007669"/>
    <property type="project" value="TreeGrafter"/>
</dbReference>
<evidence type="ECO:0000256" key="4">
    <source>
        <dbReference type="ARBA" id="ARBA00022692"/>
    </source>
</evidence>
<keyword evidence="4 11" id="KW-0812">Transmembrane</keyword>
<evidence type="ECO:0000256" key="12">
    <source>
        <dbReference type="SAM" id="Coils"/>
    </source>
</evidence>
<dbReference type="Pfam" id="PF09731">
    <property type="entry name" value="Mitofilin"/>
    <property type="match status" value="1"/>
</dbReference>
<keyword evidence="15" id="KW-1185">Reference proteome</keyword>
<dbReference type="InterPro" id="IPR019133">
    <property type="entry name" value="MIC60"/>
</dbReference>
<dbReference type="PANTHER" id="PTHR15415">
    <property type="entry name" value="MITOFILIN"/>
    <property type="match status" value="1"/>
</dbReference>
<dbReference type="PANTHER" id="PTHR15415:SF7">
    <property type="entry name" value="MICOS COMPLEX SUBUNIT MIC60"/>
    <property type="match status" value="1"/>
</dbReference>
<keyword evidence="6 11" id="KW-1133">Transmembrane helix</keyword>
<accession>A0A8H5CED0</accession>
<evidence type="ECO:0000256" key="3">
    <source>
        <dbReference type="ARBA" id="ARBA00018116"/>
    </source>
</evidence>
<comment type="function">
    <text evidence="10">Component of the MICOS complex, a large protein complex of the mitochondrial inner membrane that plays crucial roles in the maintenance of crista junctions, inner membrane architecture, and formation of contact sites to the outer membrane. Plays a role in keeping cristae membranes connected to the inner boundary membrane. Also promotes protein import via the mitochondrial intermembrane space assembly (MIA) pathway.</text>
</comment>
<keyword evidence="9 11" id="KW-0472">Membrane</keyword>
<proteinExistence type="inferred from homology"/>
<evidence type="ECO:0000256" key="5">
    <source>
        <dbReference type="ARBA" id="ARBA00022792"/>
    </source>
</evidence>
<feature type="coiled-coil region" evidence="12">
    <location>
        <begin position="320"/>
        <end position="351"/>
    </location>
</feature>
<keyword evidence="8 11" id="KW-0496">Mitochondrion</keyword>
<evidence type="ECO:0000256" key="13">
    <source>
        <dbReference type="SAM" id="MobiDB-lite"/>
    </source>
</evidence>
<reference evidence="14 15" key="1">
    <citation type="journal article" date="2020" name="ISME J.">
        <title>Uncovering the hidden diversity of litter-decomposition mechanisms in mushroom-forming fungi.</title>
        <authorList>
            <person name="Floudas D."/>
            <person name="Bentzer J."/>
            <person name="Ahren D."/>
            <person name="Johansson T."/>
            <person name="Persson P."/>
            <person name="Tunlid A."/>
        </authorList>
    </citation>
    <scope>NUCLEOTIDE SEQUENCE [LARGE SCALE GENOMIC DNA]</scope>
    <source>
        <strain evidence="14 15">CBS 291.85</strain>
    </source>
</reference>
<evidence type="ECO:0000256" key="10">
    <source>
        <dbReference type="ARBA" id="ARBA00025571"/>
    </source>
</evidence>
<keyword evidence="7 12" id="KW-0175">Coiled coil</keyword>
<evidence type="ECO:0000256" key="9">
    <source>
        <dbReference type="ARBA" id="ARBA00023136"/>
    </source>
</evidence>
<comment type="subcellular location">
    <subcellularLocation>
        <location evidence="1 11">Mitochondrion inner membrane</location>
        <topology evidence="1 11">Single-pass membrane protein</topology>
    </subcellularLocation>
</comment>
<evidence type="ECO:0000313" key="15">
    <source>
        <dbReference type="Proteomes" id="UP000559256"/>
    </source>
</evidence>
<dbReference type="AlphaFoldDB" id="A0A8H5CED0"/>
<comment type="subunit">
    <text evidence="11">Component of the mitochondrial contact site and cristae organizing system (MICOS) complex.</text>
</comment>
<gene>
    <name evidence="14" type="ORF">D9758_013294</name>
</gene>
<evidence type="ECO:0000313" key="14">
    <source>
        <dbReference type="EMBL" id="KAF5339248.1"/>
    </source>
</evidence>
<evidence type="ECO:0000256" key="7">
    <source>
        <dbReference type="ARBA" id="ARBA00023054"/>
    </source>
</evidence>
<feature type="region of interest" description="Disordered" evidence="13">
    <location>
        <begin position="201"/>
        <end position="268"/>
    </location>
</feature>
<dbReference type="EMBL" id="JAACJM010000186">
    <property type="protein sequence ID" value="KAF5339248.1"/>
    <property type="molecule type" value="Genomic_DNA"/>
</dbReference>
<sequence>MYRASTASRQVALHAARGAVRVSRRQLATEAPAAATPKKKPRIIRRIFWATATLTGTFYVGSAFLSFKNQDYYDFFTDRVPLGQAMIEYAEAHSWDTLTLQKAIDGTAKAVGDAQRFISEKVNGSTPSVESVKASAEKTAREAKAAALKTIETSKERAKDVASALKTEVEKDEAKVSAAVKHQTDQLVKGVGELIKEAEGALGGATKGAPATDKPTPDNTDPSALASPPAPEPGSTTPSSLAVYENLPVGFQPPPGYKSPSPPKVLEPRKPIPEIPLIAPSVSEIASSEPIIAHLANTIDNLTYYLKSNPDAAPRVTPVLDEAKADLRGLVERIEKAKDEERLSLEAKMDEQTREYSIKLLEMEMEAQDRLDNQEDEFRKMFDLSQSELRQQYREKLQEELNTQTDLINERLKNEVIAQGIELQRRWIREIKMRVEEERGGRLSKIDELSAQLKRIERVALDNSLYLDENIRVHALWSAIRTLSASALGAPVRKPFREELRVVRHISTAREDPVVAAALETLEASDVPDVGVEPLADLATWYTSSVQPKVSAVALVPDEDAGLLSHLASHLLSGFRFKRTGLVEGKDVLSVLARAEHYLNEKDLDSAARELNQLTGTAKVMLHDWLEAARRRLEVEQALEVVQTQATLASLLVV</sequence>
<dbReference type="Proteomes" id="UP000559256">
    <property type="component" value="Unassembled WGS sequence"/>
</dbReference>
<protein>
    <recommendedName>
        <fullName evidence="3 11">MICOS complex subunit MIC60</fullName>
    </recommendedName>
    <alternativeName>
        <fullName evidence="11">Mitofilin</fullName>
    </alternativeName>
</protein>
<name>A0A8H5CED0_9AGAR</name>
<evidence type="ECO:0000256" key="2">
    <source>
        <dbReference type="ARBA" id="ARBA00010877"/>
    </source>
</evidence>
<evidence type="ECO:0000256" key="6">
    <source>
        <dbReference type="ARBA" id="ARBA00022989"/>
    </source>
</evidence>
<dbReference type="GO" id="GO:0042407">
    <property type="term" value="P:cristae formation"/>
    <property type="evidence" value="ECO:0007669"/>
    <property type="project" value="TreeGrafter"/>
</dbReference>
<dbReference type="OrthoDB" id="10261039at2759"/>
<evidence type="ECO:0000256" key="8">
    <source>
        <dbReference type="ARBA" id="ARBA00023128"/>
    </source>
</evidence>